<accession>A0ACC2EPQ3</accession>
<name>A0ACC2EPQ3_DIPCM</name>
<organism evidence="1 2">
    <name type="scientific">Diphasiastrum complanatum</name>
    <name type="common">Issler's clubmoss</name>
    <name type="synonym">Lycopodium complanatum</name>
    <dbReference type="NCBI Taxonomy" id="34168"/>
    <lineage>
        <taxon>Eukaryota</taxon>
        <taxon>Viridiplantae</taxon>
        <taxon>Streptophyta</taxon>
        <taxon>Embryophyta</taxon>
        <taxon>Tracheophyta</taxon>
        <taxon>Lycopodiopsida</taxon>
        <taxon>Lycopodiales</taxon>
        <taxon>Lycopodiaceae</taxon>
        <taxon>Lycopodioideae</taxon>
        <taxon>Diphasiastrum</taxon>
    </lineage>
</organism>
<evidence type="ECO:0000313" key="2">
    <source>
        <dbReference type="Proteomes" id="UP001162992"/>
    </source>
</evidence>
<dbReference type="EMBL" id="CM055092">
    <property type="protein sequence ID" value="KAJ7568455.1"/>
    <property type="molecule type" value="Genomic_DNA"/>
</dbReference>
<gene>
    <name evidence="1" type="ORF">O6H91_01G033400</name>
</gene>
<keyword evidence="2" id="KW-1185">Reference proteome</keyword>
<dbReference type="Proteomes" id="UP001162992">
    <property type="component" value="Chromosome 1"/>
</dbReference>
<protein>
    <submittedName>
        <fullName evidence="1">Uncharacterized protein</fullName>
    </submittedName>
</protein>
<sequence>MGLFVLLFGLILCCVGHASAGDDLRVGFYTESCPKAEFVAREALRMLLVEDPTAAAALLRLSFHDCDVKGCDASILLDSTYAFRSELESNKNFGIRRTEFIDHIKHVLEILCPQTVSCADVVALAARDAIHLSGGPDIQIPTGRRDSLTAYFDEADANLRPATASVDSVLQDFSPKGFSMQEAVALLGSHTLGVGHCLSISDRLHPQTDPSMEPFFAAVLKVLCPNYFMNSSNIIVIPNDATSLLFDNRYFIDAKAGLGLFRVDSNFALDPRTAGFVEEFAQDKEAFFEIFSGAFVKLTKLNVLTGDMGQVRKNCHTVN</sequence>
<evidence type="ECO:0000313" key="1">
    <source>
        <dbReference type="EMBL" id="KAJ7568455.1"/>
    </source>
</evidence>
<proteinExistence type="predicted"/>
<reference evidence="2" key="1">
    <citation type="journal article" date="2024" name="Proc. Natl. Acad. Sci. U.S.A.">
        <title>Extraordinary preservation of gene collinearity over three hundred million years revealed in homosporous lycophytes.</title>
        <authorList>
            <person name="Li C."/>
            <person name="Wickell D."/>
            <person name="Kuo L.Y."/>
            <person name="Chen X."/>
            <person name="Nie B."/>
            <person name="Liao X."/>
            <person name="Peng D."/>
            <person name="Ji J."/>
            <person name="Jenkins J."/>
            <person name="Williams M."/>
            <person name="Shu S."/>
            <person name="Plott C."/>
            <person name="Barry K."/>
            <person name="Rajasekar S."/>
            <person name="Grimwood J."/>
            <person name="Han X."/>
            <person name="Sun S."/>
            <person name="Hou Z."/>
            <person name="He W."/>
            <person name="Dai G."/>
            <person name="Sun C."/>
            <person name="Schmutz J."/>
            <person name="Leebens-Mack J.H."/>
            <person name="Li F.W."/>
            <person name="Wang L."/>
        </authorList>
    </citation>
    <scope>NUCLEOTIDE SEQUENCE [LARGE SCALE GENOMIC DNA]</scope>
    <source>
        <strain evidence="2">cv. PW_Plant_1</strain>
    </source>
</reference>
<comment type="caution">
    <text evidence="1">The sequence shown here is derived from an EMBL/GenBank/DDBJ whole genome shotgun (WGS) entry which is preliminary data.</text>
</comment>